<keyword evidence="4" id="KW-0547">Nucleotide-binding</keyword>
<reference evidence="9" key="1">
    <citation type="submission" date="2015-02" db="EMBL/GenBank/DDBJ databases">
        <authorList>
            <person name="Gon?alves P."/>
        </authorList>
    </citation>
    <scope>NUCLEOTIDE SEQUENCE [LARGE SCALE GENOMIC DNA]</scope>
</reference>
<accession>A0A0D6EQC6</accession>
<sequence length="1043" mass="113881">MTKKKPPDSPANPVKGSLETFFSPEAARARRRSPVSDQAQRKKPRRDSRSGKASSGSPATRGANKLERDVDHDEKVETMVLDESDDGDEDDDLIIVDAPALQTSGNDKEKVKEEHDEAAAARFDLPVATIFQKKTLASPSTAPPSPPKTGPSLKAPDSPENLQSDPELDIKRSPTKMISFFDTASASSSSALASTSSSATPSQQLDTPLFIFLPSSISFFQHSRTPFGFLVTALVLLGSTKSRLLIQLVLTNLVRSVVEKDPASLESVVYLLSNKIGPTYETGTELGVGWQVLSKAIKETSGATAQKLKQLGNKLGDPGDIAFEASKSVRLLVKPAPLLCHSVYATLLQIAKLKGTGVLTQKTSLVKKLLLSSTGEEVRYIVRILVQNLRIGAVRLTLLTALARAFCLSRAGGGEGSGEYWVGEEERGAMREAEEMEVERVKAAAEKSKRRGGGNGKGEAAKTKPRKDRSEVELKVDDKLKKAEALVRQVWARHPNFGHLVKALLEGGLDGLEKRVGLSVGIPLEPMLGSITRSLSEIYTRLASRPFVSEAKLDGQRGQIHVFISDPSKGEPGRPPGVAEGSGMFVPEEGTGGRRVWVRLFSRHLEDMTQKYPDLTGTVAALVARQAEVDTPLRSFIIDCEVVAIDPNTGAFKTFQKDVELGDIKVRVGIYCFDLMFLNDEVRPVLPFLSRYSTTYLCSPHTQSLLATPFRQRRDLLRRIFAPLRPTDPRLAKWELIPCCMDNDPEKVREFFDECLGMKAEGIMVKLLDEAEIEVDPTLPTDADPLEDLDGTPAAHAGAANGSESETVSGSESFLPKKGRGKATSNGTDNGNDNGNRNGGKSKSRKQVLPATYEPDKRAMSWLKVKKDYMEDLGDSLDLVPIGAWHGNGRKAQWWSPFLLACYDEETGAYTAVTKCLSGFTDSFYKQMREKYSDDPENPLTSKTCWPEVEAGGLTPDIWFKPSEVWEIRGADFTLSPVYPAARSLLGERGVSVRFPRYIRTRDDKSIENATTAEQLASLFEKQGQPGGGAKGVPKIGGEEEEA</sequence>
<dbReference type="Pfam" id="PF04679">
    <property type="entry name" value="DNA_ligase_A_C"/>
    <property type="match status" value="1"/>
</dbReference>
<dbReference type="GO" id="GO:0005634">
    <property type="term" value="C:nucleus"/>
    <property type="evidence" value="ECO:0007669"/>
    <property type="project" value="TreeGrafter"/>
</dbReference>
<dbReference type="InterPro" id="IPR016059">
    <property type="entry name" value="DNA_ligase_ATP-dep_CS"/>
</dbReference>
<dbReference type="OrthoDB" id="206088at2759"/>
<feature type="region of interest" description="Disordered" evidence="6">
    <location>
        <begin position="431"/>
        <end position="474"/>
    </location>
</feature>
<dbReference type="PANTHER" id="PTHR45674:SF9">
    <property type="entry name" value="DNA LIGASE 3"/>
    <property type="match status" value="1"/>
</dbReference>
<name>A0A0D6EQC6_SPOSA</name>
<dbReference type="InterPro" id="IPR012310">
    <property type="entry name" value="DNA_ligase_ATP-dep_cent"/>
</dbReference>
<dbReference type="SUPFAM" id="SSF50249">
    <property type="entry name" value="Nucleic acid-binding proteins"/>
    <property type="match status" value="1"/>
</dbReference>
<dbReference type="GO" id="GO:0003677">
    <property type="term" value="F:DNA binding"/>
    <property type="evidence" value="ECO:0007669"/>
    <property type="project" value="InterPro"/>
</dbReference>
<feature type="compositionally biased region" description="Acidic residues" evidence="6">
    <location>
        <begin position="80"/>
        <end position="94"/>
    </location>
</feature>
<dbReference type="Gene3D" id="3.30.470.30">
    <property type="entry name" value="DNA ligase/mRNA capping enzyme"/>
    <property type="match status" value="1"/>
</dbReference>
<dbReference type="InterPro" id="IPR050191">
    <property type="entry name" value="ATP-dep_DNA_ligase"/>
</dbReference>
<evidence type="ECO:0000256" key="6">
    <source>
        <dbReference type="SAM" id="MobiDB-lite"/>
    </source>
</evidence>
<dbReference type="Gene3D" id="3.30.1490.70">
    <property type="match status" value="1"/>
</dbReference>
<keyword evidence="3" id="KW-0235">DNA replication</keyword>
<feature type="compositionally biased region" description="Basic and acidic residues" evidence="6">
    <location>
        <begin position="106"/>
        <end position="117"/>
    </location>
</feature>
<dbReference type="GO" id="GO:0006273">
    <property type="term" value="P:lagging strand elongation"/>
    <property type="evidence" value="ECO:0007669"/>
    <property type="project" value="TreeGrafter"/>
</dbReference>
<organism evidence="8 9">
    <name type="scientific">Sporidiobolus salmonicolor</name>
    <name type="common">Yeast-like fungus</name>
    <name type="synonym">Sporobolomyces salmonicolor</name>
    <dbReference type="NCBI Taxonomy" id="5005"/>
    <lineage>
        <taxon>Eukaryota</taxon>
        <taxon>Fungi</taxon>
        <taxon>Dikarya</taxon>
        <taxon>Basidiomycota</taxon>
        <taxon>Pucciniomycotina</taxon>
        <taxon>Microbotryomycetes</taxon>
        <taxon>Sporidiobolales</taxon>
        <taxon>Sporidiobolaceae</taxon>
        <taxon>Sporobolomyces</taxon>
    </lineage>
</organism>
<evidence type="ECO:0000256" key="5">
    <source>
        <dbReference type="ARBA" id="ARBA00022840"/>
    </source>
</evidence>
<feature type="region of interest" description="Disordered" evidence="6">
    <location>
        <begin position="134"/>
        <end position="169"/>
    </location>
</feature>
<dbReference type="Proteomes" id="UP000243876">
    <property type="component" value="Unassembled WGS sequence"/>
</dbReference>
<feature type="compositionally biased region" description="Basic and acidic residues" evidence="6">
    <location>
        <begin position="64"/>
        <end position="77"/>
    </location>
</feature>
<feature type="region of interest" description="Disordered" evidence="6">
    <location>
        <begin position="1"/>
        <end position="117"/>
    </location>
</feature>
<dbReference type="InterPro" id="IPR012309">
    <property type="entry name" value="DNA_ligase_ATP-dep_C"/>
</dbReference>
<protein>
    <submittedName>
        <fullName evidence="8">SPOSA6832_04024-mRNA-1:cds</fullName>
    </submittedName>
</protein>
<dbReference type="GO" id="GO:0006310">
    <property type="term" value="P:DNA recombination"/>
    <property type="evidence" value="ECO:0007669"/>
    <property type="project" value="InterPro"/>
</dbReference>
<feature type="region of interest" description="Disordered" evidence="6">
    <location>
        <begin position="1019"/>
        <end position="1043"/>
    </location>
</feature>
<evidence type="ECO:0000313" key="8">
    <source>
        <dbReference type="EMBL" id="CEQ42232.1"/>
    </source>
</evidence>
<evidence type="ECO:0000313" key="9">
    <source>
        <dbReference type="Proteomes" id="UP000243876"/>
    </source>
</evidence>
<evidence type="ECO:0000256" key="2">
    <source>
        <dbReference type="ARBA" id="ARBA00022598"/>
    </source>
</evidence>
<evidence type="ECO:0000259" key="7">
    <source>
        <dbReference type="PROSITE" id="PS50160"/>
    </source>
</evidence>
<evidence type="ECO:0000256" key="1">
    <source>
        <dbReference type="ARBA" id="ARBA00007572"/>
    </source>
</evidence>
<dbReference type="PANTHER" id="PTHR45674">
    <property type="entry name" value="DNA LIGASE 1/3 FAMILY MEMBER"/>
    <property type="match status" value="1"/>
</dbReference>
<keyword evidence="9" id="KW-1185">Reference proteome</keyword>
<gene>
    <name evidence="8" type="primary">SPOSA6832_04024</name>
</gene>
<feature type="region of interest" description="Disordered" evidence="6">
    <location>
        <begin position="778"/>
        <end position="851"/>
    </location>
</feature>
<keyword evidence="2" id="KW-0436">Ligase</keyword>
<dbReference type="PROSITE" id="PS50160">
    <property type="entry name" value="DNA_LIGASE_A3"/>
    <property type="match status" value="1"/>
</dbReference>
<dbReference type="SUPFAM" id="SSF117018">
    <property type="entry name" value="ATP-dependent DNA ligase DNA-binding domain"/>
    <property type="match status" value="1"/>
</dbReference>
<feature type="compositionally biased region" description="Low complexity" evidence="6">
    <location>
        <begin position="802"/>
        <end position="813"/>
    </location>
</feature>
<dbReference type="InterPro" id="IPR012308">
    <property type="entry name" value="DNA_ligase_ATP-dep_N"/>
</dbReference>
<dbReference type="InterPro" id="IPR036599">
    <property type="entry name" value="DNA_ligase_N_sf"/>
</dbReference>
<dbReference type="PROSITE" id="PS00697">
    <property type="entry name" value="DNA_LIGASE_A1"/>
    <property type="match status" value="1"/>
</dbReference>
<dbReference type="SUPFAM" id="SSF56091">
    <property type="entry name" value="DNA ligase/mRNA capping enzyme, catalytic domain"/>
    <property type="match status" value="1"/>
</dbReference>
<evidence type="ECO:0000256" key="3">
    <source>
        <dbReference type="ARBA" id="ARBA00022705"/>
    </source>
</evidence>
<dbReference type="AlphaFoldDB" id="A0A0D6EQC6"/>
<dbReference type="GO" id="GO:0005524">
    <property type="term" value="F:ATP binding"/>
    <property type="evidence" value="ECO:0007669"/>
    <property type="project" value="UniProtKB-KW"/>
</dbReference>
<dbReference type="Pfam" id="PF01068">
    <property type="entry name" value="DNA_ligase_A_M"/>
    <property type="match status" value="1"/>
</dbReference>
<dbReference type="FunFam" id="2.40.50.140:FF:000062">
    <property type="entry name" value="DNA ligase"/>
    <property type="match status" value="1"/>
</dbReference>
<dbReference type="EMBL" id="CENE01000022">
    <property type="protein sequence ID" value="CEQ42232.1"/>
    <property type="molecule type" value="Genomic_DNA"/>
</dbReference>
<feature type="non-terminal residue" evidence="8">
    <location>
        <position position="1"/>
    </location>
</feature>
<dbReference type="GO" id="GO:0006281">
    <property type="term" value="P:DNA repair"/>
    <property type="evidence" value="ECO:0007669"/>
    <property type="project" value="InterPro"/>
</dbReference>
<dbReference type="Gene3D" id="1.10.3260.10">
    <property type="entry name" value="DNA ligase, ATP-dependent, N-terminal domain"/>
    <property type="match status" value="1"/>
</dbReference>
<evidence type="ECO:0000256" key="4">
    <source>
        <dbReference type="ARBA" id="ARBA00022741"/>
    </source>
</evidence>
<proteinExistence type="inferred from homology"/>
<comment type="similarity">
    <text evidence="1">Belongs to the ATP-dependent DNA ligase family.</text>
</comment>
<dbReference type="Pfam" id="PF04675">
    <property type="entry name" value="DNA_ligase_A_N"/>
    <property type="match status" value="1"/>
</dbReference>
<dbReference type="CDD" id="cd07969">
    <property type="entry name" value="OBF_DNA_ligase_I"/>
    <property type="match status" value="1"/>
</dbReference>
<dbReference type="InterPro" id="IPR012340">
    <property type="entry name" value="NA-bd_OB-fold"/>
</dbReference>
<keyword evidence="5" id="KW-0067">ATP-binding</keyword>
<dbReference type="Gene3D" id="2.40.50.140">
    <property type="entry name" value="Nucleic acid-binding proteins"/>
    <property type="match status" value="1"/>
</dbReference>
<feature type="domain" description="ATP-dependent DNA ligase family profile" evidence="7">
    <location>
        <begin position="661"/>
        <end position="904"/>
    </location>
</feature>
<feature type="compositionally biased region" description="Low complexity" evidence="6">
    <location>
        <begin position="824"/>
        <end position="839"/>
    </location>
</feature>
<dbReference type="GO" id="GO:0003910">
    <property type="term" value="F:DNA ligase (ATP) activity"/>
    <property type="evidence" value="ECO:0007669"/>
    <property type="project" value="InterPro"/>
</dbReference>
<feature type="compositionally biased region" description="Basic and acidic residues" evidence="6">
    <location>
        <begin position="431"/>
        <end position="447"/>
    </location>
</feature>